<proteinExistence type="predicted"/>
<comment type="caution">
    <text evidence="1">The sequence shown here is derived from an EMBL/GenBank/DDBJ whole genome shotgun (WGS) entry which is preliminary data.</text>
</comment>
<protein>
    <submittedName>
        <fullName evidence="1">Bacteriophage protein</fullName>
    </submittedName>
</protein>
<accession>A0A2D0K663</accession>
<name>A0A2D0K663_9GAMM</name>
<dbReference type="RefSeq" id="WP_099126254.1">
    <property type="nucleotide sequence ID" value="NZ_CAWNRH010000174.1"/>
</dbReference>
<organism evidence="1 2">
    <name type="scientific">Xenorhabdus stockiae</name>
    <dbReference type="NCBI Taxonomy" id="351614"/>
    <lineage>
        <taxon>Bacteria</taxon>
        <taxon>Pseudomonadati</taxon>
        <taxon>Pseudomonadota</taxon>
        <taxon>Gammaproteobacteria</taxon>
        <taxon>Enterobacterales</taxon>
        <taxon>Morganellaceae</taxon>
        <taxon>Xenorhabdus</taxon>
    </lineage>
</organism>
<evidence type="ECO:0000313" key="2">
    <source>
        <dbReference type="Proteomes" id="UP000222366"/>
    </source>
</evidence>
<evidence type="ECO:0000313" key="1">
    <source>
        <dbReference type="EMBL" id="PHM58934.1"/>
    </source>
</evidence>
<keyword evidence="2" id="KW-1185">Reference proteome</keyword>
<gene>
    <name evidence="1" type="ORF">Xsto_04088</name>
</gene>
<dbReference type="Proteomes" id="UP000222366">
    <property type="component" value="Unassembled WGS sequence"/>
</dbReference>
<dbReference type="AlphaFoldDB" id="A0A2D0K663"/>
<dbReference type="EMBL" id="NJAJ01000093">
    <property type="protein sequence ID" value="PHM58934.1"/>
    <property type="molecule type" value="Genomic_DNA"/>
</dbReference>
<sequence>MIIDTDLLRAALVCVAKGEQAEKHPGLTGVHITRQHLEATNGHVLVRMELTEHSGTFFDDNDADDLNLVIRFCGDIPEQACFTEIILGDEVRAIHLDKSNEIFSFTRLEIIKGRFPDLDKTIPTEKQDVMPLFSAEYLSYPAQMFKGSASVLIEPSGMNAPCRFRFCSFTNRIYGNPVFVVFPIHESIFELAEQKVKEMEASRD</sequence>
<reference evidence="1 2" key="1">
    <citation type="journal article" date="2017" name="Nat. Microbiol.">
        <title>Natural product diversity associated with the nematode symbionts Photorhabdus and Xenorhabdus.</title>
        <authorList>
            <person name="Tobias N.J."/>
            <person name="Wolff H."/>
            <person name="Djahanschiri B."/>
            <person name="Grundmann F."/>
            <person name="Kronenwerth M."/>
            <person name="Shi Y.M."/>
            <person name="Simonyi S."/>
            <person name="Grun P."/>
            <person name="Shapiro-Ilan D."/>
            <person name="Pidot S.J."/>
            <person name="Stinear T.P."/>
            <person name="Ebersberger I."/>
            <person name="Bode H.B."/>
        </authorList>
    </citation>
    <scope>NUCLEOTIDE SEQUENCE [LARGE SCALE GENOMIC DNA]</scope>
    <source>
        <strain evidence="1 2">DSM 17904</strain>
    </source>
</reference>